<dbReference type="OrthoDB" id="406508at2759"/>
<keyword evidence="1" id="KW-0732">Signal</keyword>
<comment type="caution">
    <text evidence="2">The sequence shown here is derived from an EMBL/GenBank/DDBJ whole genome shotgun (WGS) entry which is preliminary data.</text>
</comment>
<organism evidence="2 3">
    <name type="scientific">Symbiodinium microadriaticum</name>
    <name type="common">Dinoflagellate</name>
    <name type="synonym">Zooxanthella microadriatica</name>
    <dbReference type="NCBI Taxonomy" id="2951"/>
    <lineage>
        <taxon>Eukaryota</taxon>
        <taxon>Sar</taxon>
        <taxon>Alveolata</taxon>
        <taxon>Dinophyceae</taxon>
        <taxon>Suessiales</taxon>
        <taxon>Symbiodiniaceae</taxon>
        <taxon>Symbiodinium</taxon>
    </lineage>
</organism>
<name>A0A1Q9F1S4_SYMMI</name>
<dbReference type="InterPro" id="IPR012334">
    <property type="entry name" value="Pectin_lyas_fold"/>
</dbReference>
<feature type="chain" id="PRO_5012389920" evidence="1">
    <location>
        <begin position="19"/>
        <end position="540"/>
    </location>
</feature>
<dbReference type="InterPro" id="IPR011050">
    <property type="entry name" value="Pectin_lyase_fold/virulence"/>
</dbReference>
<dbReference type="SUPFAM" id="SSF51126">
    <property type="entry name" value="Pectin lyase-like"/>
    <property type="match status" value="1"/>
</dbReference>
<sequence>MAMRRLLVVAFHSLALHAELDSEPGFEYYAGAAGPWSSEFQVTLHHAGRSASRPHWAALSRGADLKLASNLWFDLFSLTFTASLYQATVGMDRNQQIEAPLGWNLHSHATRDAERTYHFGVRESEVCGCELSIVVVSFEKFCDEERRYGIHLQLSDDAHTVSFAVNGCGKHISVHYGSVFVDANSSKYNLDSSTHDAMLVFVSEPAPPVDPAALVIPPGEHHVGQGGVLNISCEVPAVHVQRGAYVYGKLALQCTQRPTHVYGPGILDGRYFRYNERKGKLWNETRMMLNFAGSAGGDVWGLTVVNPNFRLFDTIVSGSRIAMFRGMGWAANNGGGHFEFNTSARDSFIRSTDDLIKVRGGNIVTENLVLWQSYNGGTFQFGWAGLHLVNITHRTASVIENEWRAPEVWETYDTRPNNAVVSLVDANPADPAQLVGPFVWQDLQIDGDVSHPLSLHLENGFLGNMLFDGLTISGKVTRFAFATAVEGSATIANVTFRNFTIEGKLISHLDDPAFRFHHAGGVQINTFKFEPESVDQIVLV</sequence>
<gene>
    <name evidence="2" type="primary">Dextranase</name>
    <name evidence="2" type="ORF">AK812_SmicGene2369</name>
</gene>
<dbReference type="Proteomes" id="UP000186817">
    <property type="component" value="Unassembled WGS sequence"/>
</dbReference>
<evidence type="ECO:0000313" key="3">
    <source>
        <dbReference type="Proteomes" id="UP000186817"/>
    </source>
</evidence>
<feature type="signal peptide" evidence="1">
    <location>
        <begin position="1"/>
        <end position="18"/>
    </location>
</feature>
<dbReference type="SMR" id="A0A1Q9F1S4"/>
<evidence type="ECO:0000256" key="1">
    <source>
        <dbReference type="SAM" id="SignalP"/>
    </source>
</evidence>
<dbReference type="Gene3D" id="2.160.20.10">
    <property type="entry name" value="Single-stranded right-handed beta-helix, Pectin lyase-like"/>
    <property type="match status" value="1"/>
</dbReference>
<dbReference type="EMBL" id="LSRX01000026">
    <property type="protein sequence ID" value="OLQ13552.1"/>
    <property type="molecule type" value="Genomic_DNA"/>
</dbReference>
<accession>A0A1Q9F1S4</accession>
<evidence type="ECO:0000313" key="2">
    <source>
        <dbReference type="EMBL" id="OLQ13552.1"/>
    </source>
</evidence>
<keyword evidence="3" id="KW-1185">Reference proteome</keyword>
<proteinExistence type="predicted"/>
<dbReference type="AlphaFoldDB" id="A0A1Q9F1S4"/>
<protein>
    <submittedName>
        <fullName evidence="2">Dextranase</fullName>
    </submittedName>
</protein>
<reference evidence="2 3" key="1">
    <citation type="submission" date="2016-02" db="EMBL/GenBank/DDBJ databases">
        <title>Genome analysis of coral dinoflagellate symbionts highlights evolutionary adaptations to a symbiotic lifestyle.</title>
        <authorList>
            <person name="Aranda M."/>
            <person name="Li Y."/>
            <person name="Liew Y.J."/>
            <person name="Baumgarten S."/>
            <person name="Simakov O."/>
            <person name="Wilson M."/>
            <person name="Piel J."/>
            <person name="Ashoor H."/>
            <person name="Bougouffa S."/>
            <person name="Bajic V.B."/>
            <person name="Ryu T."/>
            <person name="Ravasi T."/>
            <person name="Bayer T."/>
            <person name="Micklem G."/>
            <person name="Kim H."/>
            <person name="Bhak J."/>
            <person name="Lajeunesse T.C."/>
            <person name="Voolstra C.R."/>
        </authorList>
    </citation>
    <scope>NUCLEOTIDE SEQUENCE [LARGE SCALE GENOMIC DNA]</scope>
    <source>
        <strain evidence="2 3">CCMP2467</strain>
    </source>
</reference>